<name>A0A7X4GGW2_9SPHN</name>
<accession>A0A7X4GGW2</accession>
<gene>
    <name evidence="2" type="ORF">GR702_11690</name>
</gene>
<reference evidence="2 3" key="1">
    <citation type="submission" date="2019-12" db="EMBL/GenBank/DDBJ databases">
        <authorList>
            <person name="Feng G."/>
            <person name="Zhu H."/>
        </authorList>
    </citation>
    <scope>NUCLEOTIDE SEQUENCE [LARGE SCALE GENOMIC DNA]</scope>
    <source>
        <strain evidence="2 3">FGD1</strain>
    </source>
</reference>
<comment type="caution">
    <text evidence="2">The sequence shown here is derived from an EMBL/GenBank/DDBJ whole genome shotgun (WGS) entry which is preliminary data.</text>
</comment>
<organism evidence="2 3">
    <name type="scientific">Novosphingobium silvae</name>
    <dbReference type="NCBI Taxonomy" id="2692619"/>
    <lineage>
        <taxon>Bacteria</taxon>
        <taxon>Pseudomonadati</taxon>
        <taxon>Pseudomonadota</taxon>
        <taxon>Alphaproteobacteria</taxon>
        <taxon>Sphingomonadales</taxon>
        <taxon>Sphingomonadaceae</taxon>
        <taxon>Novosphingobium</taxon>
    </lineage>
</organism>
<dbReference type="Proteomes" id="UP000465810">
    <property type="component" value="Unassembled WGS sequence"/>
</dbReference>
<evidence type="ECO:0000313" key="2">
    <source>
        <dbReference type="EMBL" id="MYL98426.1"/>
    </source>
</evidence>
<keyword evidence="1" id="KW-1133">Transmembrane helix</keyword>
<dbReference type="EMBL" id="WVTD01000007">
    <property type="protein sequence ID" value="MYL98426.1"/>
    <property type="molecule type" value="Genomic_DNA"/>
</dbReference>
<sequence length="64" mass="6576">MTNDVLKALAIGNVLVLTGTSAISLMDLTPLPLDCALGIVAASTFGVAGWLALFTISNIRTQNS</sequence>
<keyword evidence="3" id="KW-1185">Reference proteome</keyword>
<feature type="transmembrane region" description="Helical" evidence="1">
    <location>
        <begin position="36"/>
        <end position="56"/>
    </location>
</feature>
<protein>
    <submittedName>
        <fullName evidence="2">Uncharacterized protein</fullName>
    </submittedName>
</protein>
<keyword evidence="1" id="KW-0472">Membrane</keyword>
<proteinExistence type="predicted"/>
<dbReference type="AlphaFoldDB" id="A0A7X4GGW2"/>
<evidence type="ECO:0000256" key="1">
    <source>
        <dbReference type="SAM" id="Phobius"/>
    </source>
</evidence>
<evidence type="ECO:0000313" key="3">
    <source>
        <dbReference type="Proteomes" id="UP000465810"/>
    </source>
</evidence>
<dbReference type="RefSeq" id="WP_160986056.1">
    <property type="nucleotide sequence ID" value="NZ_WVTD01000007.1"/>
</dbReference>
<keyword evidence="1" id="KW-0812">Transmembrane</keyword>